<dbReference type="RefSeq" id="WP_237170527.1">
    <property type="nucleotide sequence ID" value="NZ_CP019082.1"/>
</dbReference>
<keyword evidence="1" id="KW-0812">Transmembrane</keyword>
<feature type="transmembrane region" description="Helical" evidence="1">
    <location>
        <begin position="122"/>
        <end position="144"/>
    </location>
</feature>
<feature type="transmembrane region" description="Helical" evidence="1">
    <location>
        <begin position="151"/>
        <end position="169"/>
    </location>
</feature>
<name>A0A1U7CTY6_9BACT</name>
<keyword evidence="1" id="KW-0472">Membrane</keyword>
<keyword evidence="4" id="KW-1185">Reference proteome</keyword>
<dbReference type="EMBL" id="CP019082">
    <property type="protein sequence ID" value="APW62391.1"/>
    <property type="molecule type" value="Genomic_DNA"/>
</dbReference>
<dbReference type="AlphaFoldDB" id="A0A1U7CTY6"/>
<evidence type="ECO:0000256" key="1">
    <source>
        <dbReference type="SAM" id="Phobius"/>
    </source>
</evidence>
<evidence type="ECO:0000313" key="3">
    <source>
        <dbReference type="EMBL" id="APW62391.1"/>
    </source>
</evidence>
<feature type="transmembrane region" description="Helical" evidence="1">
    <location>
        <begin position="317"/>
        <end position="337"/>
    </location>
</feature>
<reference evidence="4" key="1">
    <citation type="submission" date="2016-12" db="EMBL/GenBank/DDBJ databases">
        <title>Comparative genomics of four Isosphaeraceae planctomycetes: a common pool of plasmids and glycoside hydrolase genes.</title>
        <authorList>
            <person name="Ivanova A."/>
        </authorList>
    </citation>
    <scope>NUCLEOTIDE SEQUENCE [LARGE SCALE GENOMIC DNA]</scope>
    <source>
        <strain evidence="4">PX4</strain>
    </source>
</reference>
<protein>
    <recommendedName>
        <fullName evidence="2">Heparan-alpha-glucosaminide N-acetyltransferase catalytic domain-containing protein</fullName>
    </recommendedName>
</protein>
<gene>
    <name evidence="3" type="ORF">BSF38_03930</name>
</gene>
<evidence type="ECO:0000259" key="2">
    <source>
        <dbReference type="Pfam" id="PF07786"/>
    </source>
</evidence>
<dbReference type="PANTHER" id="PTHR40407:SF1">
    <property type="entry name" value="HEPARAN-ALPHA-GLUCOSAMINIDE N-ACETYLTRANSFERASE CATALYTIC DOMAIN-CONTAINING PROTEIN"/>
    <property type="match status" value="1"/>
</dbReference>
<feature type="transmembrane region" description="Helical" evidence="1">
    <location>
        <begin position="365"/>
        <end position="383"/>
    </location>
</feature>
<feature type="transmembrane region" description="Helical" evidence="1">
    <location>
        <begin position="230"/>
        <end position="249"/>
    </location>
</feature>
<accession>A0A1U7CTY6</accession>
<feature type="transmembrane region" description="Helical" evidence="1">
    <location>
        <begin position="199"/>
        <end position="218"/>
    </location>
</feature>
<dbReference type="InterPro" id="IPR012429">
    <property type="entry name" value="HGSNAT_cat"/>
</dbReference>
<evidence type="ECO:0000313" key="4">
    <source>
        <dbReference type="Proteomes" id="UP000186309"/>
    </source>
</evidence>
<dbReference type="Pfam" id="PF07786">
    <property type="entry name" value="HGSNAT_cat"/>
    <property type="match status" value="1"/>
</dbReference>
<feature type="transmembrane region" description="Helical" evidence="1">
    <location>
        <begin position="281"/>
        <end position="305"/>
    </location>
</feature>
<dbReference type="PANTHER" id="PTHR40407">
    <property type="entry name" value="MEMBRANE PROTEIN-LIKE PROTEIN"/>
    <property type="match status" value="1"/>
</dbReference>
<organism evidence="3 4">
    <name type="scientific">Paludisphaera borealis</name>
    <dbReference type="NCBI Taxonomy" id="1387353"/>
    <lineage>
        <taxon>Bacteria</taxon>
        <taxon>Pseudomonadati</taxon>
        <taxon>Planctomycetota</taxon>
        <taxon>Planctomycetia</taxon>
        <taxon>Isosphaerales</taxon>
        <taxon>Isosphaeraceae</taxon>
        <taxon>Paludisphaera</taxon>
    </lineage>
</organism>
<sequence>MAQAISDVPRVRTGSRLEGVDLLRGLVMVVMVLDHTRDYFGDGSISPTDLSKAGAGLFFTRWVTHFCAPTFALLAGVGARLAGERGLDSGALARFLLTRGLWLIFLEQTVEKFGLLFRLNPSLLLGIVLWSIGGSFVLLSAFVAARVPARFVGALGLVVIACHNLFDLVPPDVGGLLRPLVNFLLRPGMTELPGGMTVFIGYPLIPWFAVVAVGYWLGGVYGLEPRRRRAVLLTFGLAAIGLFAALRTSNVYGDPRPWPSEADGLTTVLSFVNCTKYPPSLLYLLMTLGPALVALSAFDGGIGAIGKPLATLGRVPLFYYLLQWYVIHGLAVAVAFARGEPIGWLFVDSFPVQPPLSSSFGLPAVYGWWLVALVILYFPCAWFDRYKRLHRESTWLSYL</sequence>
<dbReference type="KEGG" id="pbor:BSF38_03930"/>
<dbReference type="STRING" id="1387353.BSF38_03930"/>
<keyword evidence="1" id="KW-1133">Transmembrane helix</keyword>
<proteinExistence type="predicted"/>
<dbReference type="Proteomes" id="UP000186309">
    <property type="component" value="Chromosome"/>
</dbReference>
<feature type="domain" description="Heparan-alpha-glucosaminide N-acetyltransferase catalytic" evidence="2">
    <location>
        <begin position="16"/>
        <end position="230"/>
    </location>
</feature>